<dbReference type="RefSeq" id="WP_130092940.1">
    <property type="nucleotide sequence ID" value="NZ_SETE01000002.1"/>
</dbReference>
<dbReference type="InterPro" id="IPR012340">
    <property type="entry name" value="NA-bd_OB-fold"/>
</dbReference>
<keyword evidence="3" id="KW-1185">Reference proteome</keyword>
<sequence length="51" mass="6074">MDLKILLIIKSNMADVYVENPADYVKLHEHLEVEVIQLDVERKRIGLRKRE</sequence>
<dbReference type="Gene3D" id="2.40.50.140">
    <property type="entry name" value="Nucleic acid-binding proteins"/>
    <property type="match status" value="1"/>
</dbReference>
<name>A0A4Q4KNI4_9FLAO</name>
<dbReference type="InterPro" id="IPR003029">
    <property type="entry name" value="S1_domain"/>
</dbReference>
<dbReference type="Pfam" id="PF00575">
    <property type="entry name" value="S1"/>
    <property type="match status" value="1"/>
</dbReference>
<protein>
    <submittedName>
        <fullName evidence="2">S1 RNA-binding domain-containing protein</fullName>
    </submittedName>
</protein>
<feature type="domain" description="S1 motif" evidence="1">
    <location>
        <begin position="7"/>
        <end position="49"/>
    </location>
</feature>
<organism evidence="2 3">
    <name type="scientific">Brumimicrobium glaciale</name>
    <dbReference type="NCBI Taxonomy" id="200475"/>
    <lineage>
        <taxon>Bacteria</taxon>
        <taxon>Pseudomonadati</taxon>
        <taxon>Bacteroidota</taxon>
        <taxon>Flavobacteriia</taxon>
        <taxon>Flavobacteriales</taxon>
        <taxon>Crocinitomicaceae</taxon>
        <taxon>Brumimicrobium</taxon>
    </lineage>
</organism>
<dbReference type="EMBL" id="SETE01000002">
    <property type="protein sequence ID" value="RYM34932.1"/>
    <property type="molecule type" value="Genomic_DNA"/>
</dbReference>
<dbReference type="SUPFAM" id="SSF50249">
    <property type="entry name" value="Nucleic acid-binding proteins"/>
    <property type="match status" value="1"/>
</dbReference>
<proteinExistence type="predicted"/>
<reference evidence="2 3" key="1">
    <citation type="submission" date="2019-02" db="EMBL/GenBank/DDBJ databases">
        <title>Genome sequence of the sea-ice species Brumimicrobium glaciale.</title>
        <authorList>
            <person name="Bowman J.P."/>
        </authorList>
    </citation>
    <scope>NUCLEOTIDE SEQUENCE [LARGE SCALE GENOMIC DNA]</scope>
    <source>
        <strain evidence="2 3">IC156</strain>
    </source>
</reference>
<dbReference type="Proteomes" id="UP000293952">
    <property type="component" value="Unassembled WGS sequence"/>
</dbReference>
<comment type="caution">
    <text evidence="2">The sequence shown here is derived from an EMBL/GenBank/DDBJ whole genome shotgun (WGS) entry which is preliminary data.</text>
</comment>
<evidence type="ECO:0000259" key="1">
    <source>
        <dbReference type="Pfam" id="PF00575"/>
    </source>
</evidence>
<evidence type="ECO:0000313" key="2">
    <source>
        <dbReference type="EMBL" id="RYM34932.1"/>
    </source>
</evidence>
<dbReference type="AlphaFoldDB" id="A0A4Q4KNI4"/>
<gene>
    <name evidence="2" type="ORF">ERX46_06040</name>
</gene>
<evidence type="ECO:0000313" key="3">
    <source>
        <dbReference type="Proteomes" id="UP000293952"/>
    </source>
</evidence>
<dbReference type="GO" id="GO:0003676">
    <property type="term" value="F:nucleic acid binding"/>
    <property type="evidence" value="ECO:0007669"/>
    <property type="project" value="InterPro"/>
</dbReference>
<accession>A0A4Q4KNI4</accession>